<gene>
    <name evidence="4" type="primary">LOC109018696</name>
</gene>
<evidence type="ECO:0000313" key="4">
    <source>
        <dbReference type="RefSeq" id="XP_018856387.1"/>
    </source>
</evidence>
<dbReference type="Proteomes" id="UP000235220">
    <property type="component" value="Chromosome 1"/>
</dbReference>
<comment type="subcellular location">
    <subcellularLocation>
        <location evidence="1">Nucleus</location>
    </subcellularLocation>
</comment>
<keyword evidence="2" id="KW-0539">Nucleus</keyword>
<dbReference type="InterPro" id="IPR051992">
    <property type="entry name" value="OxStress_Response_Reg"/>
</dbReference>
<dbReference type="PANTHER" id="PTHR33172">
    <property type="entry name" value="OS08G0516900 PROTEIN"/>
    <property type="match status" value="1"/>
</dbReference>
<evidence type="ECO:0000256" key="1">
    <source>
        <dbReference type="ARBA" id="ARBA00004123"/>
    </source>
</evidence>
<dbReference type="KEGG" id="jre:109018696"/>
<dbReference type="RefSeq" id="XP_018856387.1">
    <property type="nucleotide sequence ID" value="XM_019000842.2"/>
</dbReference>
<proteinExistence type="predicted"/>
<organism evidence="3 4">
    <name type="scientific">Juglans regia</name>
    <name type="common">English walnut</name>
    <dbReference type="NCBI Taxonomy" id="51240"/>
    <lineage>
        <taxon>Eukaryota</taxon>
        <taxon>Viridiplantae</taxon>
        <taxon>Streptophyta</taxon>
        <taxon>Embryophyta</taxon>
        <taxon>Tracheophyta</taxon>
        <taxon>Spermatophyta</taxon>
        <taxon>Magnoliopsida</taxon>
        <taxon>eudicotyledons</taxon>
        <taxon>Gunneridae</taxon>
        <taxon>Pentapetalae</taxon>
        <taxon>rosids</taxon>
        <taxon>fabids</taxon>
        <taxon>Fagales</taxon>
        <taxon>Juglandaceae</taxon>
        <taxon>Juglans</taxon>
    </lineage>
</organism>
<dbReference type="FunCoup" id="A0A2I4HJY5">
    <property type="interactions" value="8"/>
</dbReference>
<evidence type="ECO:0000256" key="2">
    <source>
        <dbReference type="ARBA" id="ARBA00023242"/>
    </source>
</evidence>
<dbReference type="STRING" id="51240.A0A2I4HJY5"/>
<dbReference type="PANTHER" id="PTHR33172:SF103">
    <property type="entry name" value="PROTEIN OXIDATIVE STRESS 3"/>
    <property type="match status" value="1"/>
</dbReference>
<dbReference type="AlphaFoldDB" id="A0A2I4HJY5"/>
<evidence type="ECO:0000313" key="3">
    <source>
        <dbReference type="Proteomes" id="UP000235220"/>
    </source>
</evidence>
<keyword evidence="3" id="KW-1185">Reference proteome</keyword>
<dbReference type="GeneID" id="109018696"/>
<reference evidence="4" key="1">
    <citation type="submission" date="2025-08" db="UniProtKB">
        <authorList>
            <consortium name="RefSeq"/>
        </authorList>
    </citation>
    <scope>IDENTIFICATION</scope>
    <source>
        <tissue evidence="4">Leaves</tissue>
    </source>
</reference>
<dbReference type="Gramene" id="Jr01_27550_p1">
    <property type="protein sequence ID" value="cds.Jr01_27550_p1"/>
    <property type="gene ID" value="Jr01_27550"/>
</dbReference>
<name>A0A2I4HJY5_JUGRE</name>
<protein>
    <submittedName>
        <fullName evidence="4">Uncharacterized protein LOC109018696</fullName>
    </submittedName>
</protein>
<dbReference type="OrthoDB" id="694201at2759"/>
<dbReference type="GO" id="GO:0005634">
    <property type="term" value="C:nucleus"/>
    <property type="evidence" value="ECO:0007669"/>
    <property type="project" value="UniProtKB-SubCell"/>
</dbReference>
<accession>A0A2I4HJY5</accession>
<sequence>MGEQANSVFGDQDLKENIGVNGAWHQSWLVMEGGDGICVTTSVESSTNSTNSVASSSSSELLEDASSSMSYSSSSLLTNGPLLHELSEIMVHLPIKRGLSKHYQRKSESFTSLASVKKLEDIGKREKLKSCKSYGGGLDGHKSSTPPKAIISKKISRGSFLSSLGKRGGLCGGSRPSFHAQKRISDMQTT</sequence>
<dbReference type="GO" id="GO:0006950">
    <property type="term" value="P:response to stress"/>
    <property type="evidence" value="ECO:0007669"/>
    <property type="project" value="UniProtKB-ARBA"/>
</dbReference>